<dbReference type="EMBL" id="MU002500">
    <property type="protein sequence ID" value="KAF2786279.1"/>
    <property type="molecule type" value="Genomic_DNA"/>
</dbReference>
<keyword evidence="5" id="KW-1185">Reference proteome</keyword>
<dbReference type="SUPFAM" id="SSF143437">
    <property type="entry name" value="THUMP domain-like"/>
    <property type="match status" value="1"/>
</dbReference>
<proteinExistence type="predicted"/>
<evidence type="ECO:0000313" key="4">
    <source>
        <dbReference type="EMBL" id="KAF2786279.1"/>
    </source>
</evidence>
<evidence type="ECO:0000256" key="1">
    <source>
        <dbReference type="PROSITE-ProRule" id="PRU00529"/>
    </source>
</evidence>
<organism evidence="4 5">
    <name type="scientific">Melanomma pulvis-pyrius CBS 109.77</name>
    <dbReference type="NCBI Taxonomy" id="1314802"/>
    <lineage>
        <taxon>Eukaryota</taxon>
        <taxon>Fungi</taxon>
        <taxon>Dikarya</taxon>
        <taxon>Ascomycota</taxon>
        <taxon>Pezizomycotina</taxon>
        <taxon>Dothideomycetes</taxon>
        <taxon>Pleosporomycetidae</taxon>
        <taxon>Pleosporales</taxon>
        <taxon>Melanommataceae</taxon>
        <taxon>Melanomma</taxon>
    </lineage>
</organism>
<dbReference type="Gene3D" id="3.30.2300.10">
    <property type="entry name" value="THUMP superfamily"/>
    <property type="match status" value="1"/>
</dbReference>
<feature type="domain" description="THUMP" evidence="3">
    <location>
        <begin position="150"/>
        <end position="257"/>
    </location>
</feature>
<evidence type="ECO:0000256" key="2">
    <source>
        <dbReference type="SAM" id="MobiDB-lite"/>
    </source>
</evidence>
<keyword evidence="1" id="KW-0694">RNA-binding</keyword>
<feature type="region of interest" description="Disordered" evidence="2">
    <location>
        <begin position="1"/>
        <end position="38"/>
    </location>
</feature>
<dbReference type="InterPro" id="IPR004114">
    <property type="entry name" value="THUMP_dom"/>
</dbReference>
<dbReference type="GO" id="GO:0006400">
    <property type="term" value="P:tRNA modification"/>
    <property type="evidence" value="ECO:0007669"/>
    <property type="project" value="InterPro"/>
</dbReference>
<dbReference type="PANTHER" id="PTHR13452">
    <property type="entry name" value="THUMP DOMAIN CONTAINING PROTEIN 1-RELATED"/>
    <property type="match status" value="1"/>
</dbReference>
<dbReference type="FunFam" id="3.30.2300.10:FF:000001">
    <property type="entry name" value="THUMP domain-containing protein 1"/>
    <property type="match status" value="1"/>
</dbReference>
<name>A0A6A6WQA1_9PLEO</name>
<dbReference type="AlphaFoldDB" id="A0A6A6WQA1"/>
<gene>
    <name evidence="4" type="ORF">K505DRAFT_260211</name>
</gene>
<dbReference type="GO" id="GO:0003723">
    <property type="term" value="F:RNA binding"/>
    <property type="evidence" value="ECO:0007669"/>
    <property type="project" value="UniProtKB-UniRule"/>
</dbReference>
<evidence type="ECO:0000313" key="5">
    <source>
        <dbReference type="Proteomes" id="UP000799757"/>
    </source>
</evidence>
<dbReference type="SMART" id="SM00981">
    <property type="entry name" value="THUMP"/>
    <property type="match status" value="1"/>
</dbReference>
<accession>A0A6A6WQA1</accession>
<evidence type="ECO:0000259" key="3">
    <source>
        <dbReference type="PROSITE" id="PS51165"/>
    </source>
</evidence>
<dbReference type="PANTHER" id="PTHR13452:SF10">
    <property type="entry name" value="THUMP DOMAIN-CONTAINING PROTEIN 1"/>
    <property type="match status" value="1"/>
</dbReference>
<dbReference type="OrthoDB" id="367221at2759"/>
<sequence length="290" mass="32068">MDATSKKRKAEPEQRVEGGNKRANGKRKWSMPRKAAAEARAIQPGDVGIWATCAMKKEAKSVADLRDLFQEYVSKMYELDHAGGTAEDGDGDEDQGDIEAEIQKELDGIRKPTAKPLFTSVKLDTQCLIFFKTGQPVDPVTFVQKICQDAADGVEQTRCRFVKRLTPITAIDKATERGLDDVAQQVLAPHFHGPDRSGKKFAIRTSIRNNKEFTRDKVIKTVAAAVGPGHKVDLSGYDLLILVEIYKQNILGMSVVGSDFEKLKRYNLAELLDASEDSDKDPAETDDRVG</sequence>
<dbReference type="CDD" id="cd11717">
    <property type="entry name" value="THUMP_THUMPD1_like"/>
    <property type="match status" value="1"/>
</dbReference>
<dbReference type="PROSITE" id="PS51165">
    <property type="entry name" value="THUMP"/>
    <property type="match status" value="1"/>
</dbReference>
<dbReference type="Pfam" id="PF02926">
    <property type="entry name" value="THUMP"/>
    <property type="match status" value="1"/>
</dbReference>
<dbReference type="InterPro" id="IPR040183">
    <property type="entry name" value="THUMPD1-like"/>
</dbReference>
<feature type="compositionally biased region" description="Basic and acidic residues" evidence="2">
    <location>
        <begin position="10"/>
        <end position="20"/>
    </location>
</feature>
<protein>
    <recommendedName>
        <fullName evidence="3">THUMP domain-containing protein</fullName>
    </recommendedName>
</protein>
<dbReference type="Proteomes" id="UP000799757">
    <property type="component" value="Unassembled WGS sequence"/>
</dbReference>
<reference evidence="4" key="1">
    <citation type="journal article" date="2020" name="Stud. Mycol.">
        <title>101 Dothideomycetes genomes: a test case for predicting lifestyles and emergence of pathogens.</title>
        <authorList>
            <person name="Haridas S."/>
            <person name="Albert R."/>
            <person name="Binder M."/>
            <person name="Bloem J."/>
            <person name="Labutti K."/>
            <person name="Salamov A."/>
            <person name="Andreopoulos B."/>
            <person name="Baker S."/>
            <person name="Barry K."/>
            <person name="Bills G."/>
            <person name="Bluhm B."/>
            <person name="Cannon C."/>
            <person name="Castanera R."/>
            <person name="Culley D."/>
            <person name="Daum C."/>
            <person name="Ezra D."/>
            <person name="Gonzalez J."/>
            <person name="Henrissat B."/>
            <person name="Kuo A."/>
            <person name="Liang C."/>
            <person name="Lipzen A."/>
            <person name="Lutzoni F."/>
            <person name="Magnuson J."/>
            <person name="Mondo S."/>
            <person name="Nolan M."/>
            <person name="Ohm R."/>
            <person name="Pangilinan J."/>
            <person name="Park H.-J."/>
            <person name="Ramirez L."/>
            <person name="Alfaro M."/>
            <person name="Sun H."/>
            <person name="Tritt A."/>
            <person name="Yoshinaga Y."/>
            <person name="Zwiers L.-H."/>
            <person name="Turgeon B."/>
            <person name="Goodwin S."/>
            <person name="Spatafora J."/>
            <person name="Crous P."/>
            <person name="Grigoriev I."/>
        </authorList>
    </citation>
    <scope>NUCLEOTIDE SEQUENCE</scope>
    <source>
        <strain evidence="4">CBS 109.77</strain>
    </source>
</reference>